<dbReference type="SMART" id="SM00554">
    <property type="entry name" value="FAS1"/>
    <property type="match status" value="1"/>
</dbReference>
<dbReference type="InterPro" id="IPR000782">
    <property type="entry name" value="FAS1_domain"/>
</dbReference>
<dbReference type="PANTHER" id="PTHR10900">
    <property type="entry name" value="PERIOSTIN-RELATED"/>
    <property type="match status" value="1"/>
</dbReference>
<dbReference type="OrthoDB" id="9800666at2"/>
<evidence type="ECO:0000256" key="1">
    <source>
        <dbReference type="SAM" id="SignalP"/>
    </source>
</evidence>
<organism evidence="3 4">
    <name type="scientific">Pacificitalea manganoxidans</name>
    <dbReference type="NCBI Taxonomy" id="1411902"/>
    <lineage>
        <taxon>Bacteria</taxon>
        <taxon>Pseudomonadati</taxon>
        <taxon>Pseudomonadota</taxon>
        <taxon>Alphaproteobacteria</taxon>
        <taxon>Rhodobacterales</taxon>
        <taxon>Paracoccaceae</taxon>
        <taxon>Pacificitalea</taxon>
    </lineage>
</organism>
<keyword evidence="4" id="KW-1185">Reference proteome</keyword>
<protein>
    <submittedName>
        <fullName evidence="3">Fasciclin</fullName>
    </submittedName>
</protein>
<feature type="signal peptide" evidence="1">
    <location>
        <begin position="1"/>
        <end position="23"/>
    </location>
</feature>
<gene>
    <name evidence="3" type="ORF">CBW24_11175</name>
</gene>
<evidence type="ECO:0000313" key="3">
    <source>
        <dbReference type="EMBL" id="ATI42511.1"/>
    </source>
</evidence>
<reference evidence="3 4" key="1">
    <citation type="submission" date="2017-05" db="EMBL/GenBank/DDBJ databases">
        <title>Comparative genomic and metabolic analysis of manganese-oxidizing mechanisms in Celeribater manganoxidans DY25T: its adaption to the environment of polymetallic nodule.</title>
        <authorList>
            <person name="Wang X."/>
        </authorList>
    </citation>
    <scope>NUCLEOTIDE SEQUENCE [LARGE SCALE GENOMIC DNA]</scope>
    <source>
        <strain evidence="3 4">DY25</strain>
    </source>
</reference>
<keyword evidence="1" id="KW-0732">Signal</keyword>
<feature type="chain" id="PRO_5012584081" evidence="1">
    <location>
        <begin position="24"/>
        <end position="188"/>
    </location>
</feature>
<dbReference type="InterPro" id="IPR050904">
    <property type="entry name" value="Adhesion/Biosynth-related"/>
</dbReference>
<dbReference type="AlphaFoldDB" id="A0A291M0L4"/>
<feature type="domain" description="FAS1" evidence="2">
    <location>
        <begin position="40"/>
        <end position="184"/>
    </location>
</feature>
<dbReference type="Pfam" id="PF02469">
    <property type="entry name" value="Fasciclin"/>
    <property type="match status" value="1"/>
</dbReference>
<dbReference type="SUPFAM" id="SSF82153">
    <property type="entry name" value="FAS1 domain"/>
    <property type="match status" value="1"/>
</dbReference>
<dbReference type="RefSeq" id="WP_088661560.1">
    <property type="nucleotide sequence ID" value="NZ_CP021404.1"/>
</dbReference>
<evidence type="ECO:0000259" key="2">
    <source>
        <dbReference type="PROSITE" id="PS50213"/>
    </source>
</evidence>
<proteinExistence type="predicted"/>
<dbReference type="Gene3D" id="2.30.180.10">
    <property type="entry name" value="FAS1 domain"/>
    <property type="match status" value="1"/>
</dbReference>
<evidence type="ECO:0000313" key="4">
    <source>
        <dbReference type="Proteomes" id="UP000219050"/>
    </source>
</evidence>
<accession>A0A291M0L4</accession>
<dbReference type="KEGG" id="cmag:CBW24_11175"/>
<dbReference type="PANTHER" id="PTHR10900:SF77">
    <property type="entry name" value="FI19380P1"/>
    <property type="match status" value="1"/>
</dbReference>
<dbReference type="InterPro" id="IPR036378">
    <property type="entry name" value="FAS1_dom_sf"/>
</dbReference>
<name>A0A291M0L4_9RHOB</name>
<dbReference type="FunFam" id="2.30.180.10:FF:000032">
    <property type="entry name" value="Fasciclin domain-containing protein, putative"/>
    <property type="match status" value="1"/>
</dbReference>
<dbReference type="PROSITE" id="PS50213">
    <property type="entry name" value="FAS1"/>
    <property type="match status" value="1"/>
</dbReference>
<sequence length="188" mass="19416">MTVKTFIATALTATALTGGAAFAEAHSMNPEVGGAPMLVERNIIENAVNSADHETLVAAVQAAGLVETLSGEGPFTVFAPTDEAFEALPEGTVEDLLKPENKDQLTKVLTCHVVAADAMSEAIRGMIDDDGGAHPVSTVGGCELTATYEGDAIMIEDENGNVANVTIADVKQSNGVIHVIDAVLLPKM</sequence>
<dbReference type="GO" id="GO:0005615">
    <property type="term" value="C:extracellular space"/>
    <property type="evidence" value="ECO:0007669"/>
    <property type="project" value="TreeGrafter"/>
</dbReference>
<dbReference type="EMBL" id="CP021404">
    <property type="protein sequence ID" value="ATI42511.1"/>
    <property type="molecule type" value="Genomic_DNA"/>
</dbReference>
<dbReference type="Proteomes" id="UP000219050">
    <property type="component" value="Chromosome"/>
</dbReference>